<comment type="subcellular location">
    <subcellularLocation>
        <location evidence="1">Cell membrane</location>
        <topology evidence="1">Multi-pass membrane protein</topology>
    </subcellularLocation>
</comment>
<dbReference type="PANTHER" id="PTHR47371">
    <property type="entry name" value="LIPOTEICHOIC ACID SYNTHASE"/>
    <property type="match status" value="1"/>
</dbReference>
<feature type="transmembrane region" description="Helical" evidence="6">
    <location>
        <begin position="74"/>
        <end position="94"/>
    </location>
</feature>
<keyword evidence="4 6" id="KW-1133">Transmembrane helix</keyword>
<evidence type="ECO:0000256" key="4">
    <source>
        <dbReference type="ARBA" id="ARBA00022989"/>
    </source>
</evidence>
<dbReference type="AlphaFoldDB" id="A0A7X3G4S0"/>
<keyword evidence="2" id="KW-1003">Cell membrane</keyword>
<organism evidence="8 9">
    <name type="scientific">Massilia cellulosiltytica</name>
    <dbReference type="NCBI Taxonomy" id="2683234"/>
    <lineage>
        <taxon>Bacteria</taxon>
        <taxon>Pseudomonadati</taxon>
        <taxon>Pseudomonadota</taxon>
        <taxon>Betaproteobacteria</taxon>
        <taxon>Burkholderiales</taxon>
        <taxon>Oxalobacteraceae</taxon>
        <taxon>Telluria group</taxon>
        <taxon>Massilia</taxon>
    </lineage>
</organism>
<name>A0A7X3G4S0_9BURK</name>
<dbReference type="Gene3D" id="3.40.720.10">
    <property type="entry name" value="Alkaline Phosphatase, subunit A"/>
    <property type="match status" value="1"/>
</dbReference>
<dbReference type="Proteomes" id="UP000443353">
    <property type="component" value="Unassembled WGS sequence"/>
</dbReference>
<reference evidence="8 9" key="1">
    <citation type="submission" date="2019-12" db="EMBL/GenBank/DDBJ databases">
        <authorList>
            <person name="Li C."/>
            <person name="Zhao J."/>
        </authorList>
    </citation>
    <scope>NUCLEOTIDE SEQUENCE [LARGE SCALE GENOMIC DNA]</scope>
    <source>
        <strain evidence="8 9">NEAU-DD11</strain>
    </source>
</reference>
<gene>
    <name evidence="8" type="ORF">GPY61_27465</name>
</gene>
<evidence type="ECO:0000256" key="2">
    <source>
        <dbReference type="ARBA" id="ARBA00022475"/>
    </source>
</evidence>
<dbReference type="PANTHER" id="PTHR47371:SF3">
    <property type="entry name" value="PHOSPHOGLYCEROL TRANSFERASE I"/>
    <property type="match status" value="1"/>
</dbReference>
<evidence type="ECO:0000256" key="3">
    <source>
        <dbReference type="ARBA" id="ARBA00022692"/>
    </source>
</evidence>
<dbReference type="Pfam" id="PF00884">
    <property type="entry name" value="Sulfatase"/>
    <property type="match status" value="1"/>
</dbReference>
<feature type="transmembrane region" description="Helical" evidence="6">
    <location>
        <begin position="153"/>
        <end position="174"/>
    </location>
</feature>
<evidence type="ECO:0000256" key="5">
    <source>
        <dbReference type="ARBA" id="ARBA00023136"/>
    </source>
</evidence>
<dbReference type="SUPFAM" id="SSF53649">
    <property type="entry name" value="Alkaline phosphatase-like"/>
    <property type="match status" value="1"/>
</dbReference>
<accession>A0A7X3G4S0</accession>
<evidence type="ECO:0000259" key="7">
    <source>
        <dbReference type="Pfam" id="PF00884"/>
    </source>
</evidence>
<dbReference type="RefSeq" id="WP_056133177.1">
    <property type="nucleotide sequence ID" value="NZ_WSES01000009.1"/>
</dbReference>
<proteinExistence type="predicted"/>
<evidence type="ECO:0000256" key="6">
    <source>
        <dbReference type="SAM" id="Phobius"/>
    </source>
</evidence>
<dbReference type="CDD" id="cd16015">
    <property type="entry name" value="LTA_synthase"/>
    <property type="match status" value="1"/>
</dbReference>
<evidence type="ECO:0000313" key="8">
    <source>
        <dbReference type="EMBL" id="MVW63671.1"/>
    </source>
</evidence>
<keyword evidence="9" id="KW-1185">Reference proteome</keyword>
<protein>
    <submittedName>
        <fullName evidence="8">Sulfatase-like hydrolase/transferase</fullName>
    </submittedName>
</protein>
<feature type="transmembrane region" description="Helical" evidence="6">
    <location>
        <begin position="101"/>
        <end position="123"/>
    </location>
</feature>
<keyword evidence="8" id="KW-0808">Transferase</keyword>
<keyword evidence="5 6" id="KW-0472">Membrane</keyword>
<comment type="caution">
    <text evidence="8">The sequence shown here is derived from an EMBL/GenBank/DDBJ whole genome shotgun (WGS) entry which is preliminary data.</text>
</comment>
<dbReference type="InterPro" id="IPR000917">
    <property type="entry name" value="Sulfatase_N"/>
</dbReference>
<evidence type="ECO:0000313" key="9">
    <source>
        <dbReference type="Proteomes" id="UP000443353"/>
    </source>
</evidence>
<dbReference type="InterPro" id="IPR017850">
    <property type="entry name" value="Alkaline_phosphatase_core_sf"/>
</dbReference>
<keyword evidence="3 6" id="KW-0812">Transmembrane</keyword>
<evidence type="ECO:0000256" key="1">
    <source>
        <dbReference type="ARBA" id="ARBA00004651"/>
    </source>
</evidence>
<dbReference type="EMBL" id="WSES01000009">
    <property type="protein sequence ID" value="MVW63671.1"/>
    <property type="molecule type" value="Genomic_DNA"/>
</dbReference>
<dbReference type="GO" id="GO:0005886">
    <property type="term" value="C:plasma membrane"/>
    <property type="evidence" value="ECO:0007669"/>
    <property type="project" value="UniProtKB-SubCell"/>
</dbReference>
<dbReference type="InterPro" id="IPR050448">
    <property type="entry name" value="OpgB/LTA_synthase_biosynth"/>
</dbReference>
<dbReference type="GO" id="GO:0016787">
    <property type="term" value="F:hydrolase activity"/>
    <property type="evidence" value="ECO:0007669"/>
    <property type="project" value="UniProtKB-KW"/>
</dbReference>
<sequence>MVSATPPARRHDDPPPRFAGKLLARVKGALATGLETLPALLAGWLVLRIAETIHAGAGGIEVSVLFGPALANDLLALARYAFVFLLGAVPLALLPRRRWRVMALGVLWSALLAAQVGLLQYHWTAGVPLGADLFGYSRAEIATTVGGRAQPGIGLLVAYVLALAALVGVLVASFRPWWPRARARAALVAALLSIGAYNLLPDHFAPAAADTEASVDYLRNKMAYFTDRSVAHVAGEQGTDTHTQAKGLPWTGKDPRYPFAHAERTPDTLGPLIDTKPGAPPNIVFIIVEGLGRSFSGPGARFGSFTPFLDELAGRSLYFENFLAGQGRTFGVLPTVFGSLPFGANGMAALGERMPRHASLLSILKDQGYHLEYASGSNLEFDNQGLFLRREGVDDFISETDYKPPYQRSNYWGYDDRALMETAIARQRDDARQPSVRIIQTTSTHDPFTFPDKPMYLQKVGERLAALGIAEGANPAYTGQREVFASILFADDALRLYFEQAAQLPGYDNTIFIVTGDHRLPELPMDTRIERYHVPLIVFSPLLKAPRAIKAVSSQFDIAPSLLAFLGHGYGLRTPAQVTWLGTGLDTEPAFRNLHVIPLKQTKTELSDFVSGAVYLAQGRLFALADGMRLDRAADEEALARARAQFDAFFVANRQAGSAAALEPAPAALASWHEDGRKLRSVDLAAEADQVAVNDLRRGAGGSIEATIVNQGTTTSGAFVPLLVISDAGGLELGETAGEIQTLAPGASVKVALRAKLGRLPHGKYFVSMIPSHPETGRSIGIGQYHVEMPL</sequence>
<feature type="domain" description="Sulfatase N-terminal" evidence="7">
    <location>
        <begin position="281"/>
        <end position="567"/>
    </location>
</feature>
<keyword evidence="8" id="KW-0378">Hydrolase</keyword>
<dbReference type="GO" id="GO:0016740">
    <property type="term" value="F:transferase activity"/>
    <property type="evidence" value="ECO:0007669"/>
    <property type="project" value="UniProtKB-KW"/>
</dbReference>
<feature type="transmembrane region" description="Helical" evidence="6">
    <location>
        <begin position="181"/>
        <end position="200"/>
    </location>
</feature>